<name>A0A6B8KDU2_9HYPH</name>
<feature type="signal peptide" evidence="2">
    <location>
        <begin position="1"/>
        <end position="24"/>
    </location>
</feature>
<dbReference type="KEGG" id="mhey:H2LOC_012370"/>
<feature type="chain" id="PRO_5025624583" description="Lipoprotein" evidence="2">
    <location>
        <begin position="25"/>
        <end position="71"/>
    </location>
</feature>
<feature type="region of interest" description="Disordered" evidence="1">
    <location>
        <begin position="41"/>
        <end position="71"/>
    </location>
</feature>
<dbReference type="PROSITE" id="PS51257">
    <property type="entry name" value="PROKAR_LIPOPROTEIN"/>
    <property type="match status" value="1"/>
</dbReference>
<keyword evidence="2" id="KW-0732">Signal</keyword>
<dbReference type="RefSeq" id="WP_136496666.1">
    <property type="nucleotide sequence ID" value="NZ_CP046052.1"/>
</dbReference>
<sequence>MKPISLIVALFGAAALVGCNSPKAAIDPNAAAQTAPNAGSRKIVGYSNDPQAAPSYGDAAGGGGGGGGHHH</sequence>
<reference evidence="3 4" key="1">
    <citation type="submission" date="2019-11" db="EMBL/GenBank/DDBJ databases">
        <title>The genome sequence of Methylocystis heyeri.</title>
        <authorList>
            <person name="Oshkin I.Y."/>
            <person name="Miroshnikov K."/>
            <person name="Dedysh S.N."/>
        </authorList>
    </citation>
    <scope>NUCLEOTIDE SEQUENCE [LARGE SCALE GENOMIC DNA]</scope>
    <source>
        <strain evidence="3 4">H2</strain>
    </source>
</reference>
<accession>A0A6B8KDU2</accession>
<protein>
    <recommendedName>
        <fullName evidence="5">Lipoprotein</fullName>
    </recommendedName>
</protein>
<evidence type="ECO:0000256" key="1">
    <source>
        <dbReference type="SAM" id="MobiDB-lite"/>
    </source>
</evidence>
<dbReference type="EMBL" id="CP046052">
    <property type="protein sequence ID" value="QGM46426.1"/>
    <property type="molecule type" value="Genomic_DNA"/>
</dbReference>
<dbReference type="Proteomes" id="UP000309061">
    <property type="component" value="Chromosome"/>
</dbReference>
<feature type="compositionally biased region" description="Gly residues" evidence="1">
    <location>
        <begin position="59"/>
        <end position="71"/>
    </location>
</feature>
<keyword evidence="4" id="KW-1185">Reference proteome</keyword>
<evidence type="ECO:0000256" key="2">
    <source>
        <dbReference type="SAM" id="SignalP"/>
    </source>
</evidence>
<organism evidence="3 4">
    <name type="scientific">Methylocystis heyeri</name>
    <dbReference type="NCBI Taxonomy" id="391905"/>
    <lineage>
        <taxon>Bacteria</taxon>
        <taxon>Pseudomonadati</taxon>
        <taxon>Pseudomonadota</taxon>
        <taxon>Alphaproteobacteria</taxon>
        <taxon>Hyphomicrobiales</taxon>
        <taxon>Methylocystaceae</taxon>
        <taxon>Methylocystis</taxon>
    </lineage>
</organism>
<evidence type="ECO:0000313" key="3">
    <source>
        <dbReference type="EMBL" id="QGM46426.1"/>
    </source>
</evidence>
<proteinExistence type="predicted"/>
<evidence type="ECO:0008006" key="5">
    <source>
        <dbReference type="Google" id="ProtNLM"/>
    </source>
</evidence>
<gene>
    <name evidence="3" type="ORF">H2LOC_012370</name>
</gene>
<dbReference type="AlphaFoldDB" id="A0A6B8KDU2"/>
<evidence type="ECO:0000313" key="4">
    <source>
        <dbReference type="Proteomes" id="UP000309061"/>
    </source>
</evidence>